<gene>
    <name evidence="2" type="ORF">QRX50_42795</name>
</gene>
<organism evidence="2 3">
    <name type="scientific">Amycolatopsis carbonis</name>
    <dbReference type="NCBI Taxonomy" id="715471"/>
    <lineage>
        <taxon>Bacteria</taxon>
        <taxon>Bacillati</taxon>
        <taxon>Actinomycetota</taxon>
        <taxon>Actinomycetes</taxon>
        <taxon>Pseudonocardiales</taxon>
        <taxon>Pseudonocardiaceae</taxon>
        <taxon>Amycolatopsis</taxon>
    </lineage>
</organism>
<proteinExistence type="predicted"/>
<keyword evidence="3" id="KW-1185">Reference proteome</keyword>
<dbReference type="KEGG" id="acab:QRX50_42795"/>
<keyword evidence="1" id="KW-0812">Transmembrane</keyword>
<feature type="transmembrane region" description="Helical" evidence="1">
    <location>
        <begin position="91"/>
        <end position="114"/>
    </location>
</feature>
<sequence>MTEADNEREPRRGQAVAAVAIAAVAFMLVVATWIAWLLVRPRMEAGPVYPIVGQVFLLVLGALFFVGLLAGVLAIVLGLTGGGREYGGEVARAGVLLGGLTCVVALGGAVAFAVNPLWTSTVANFDMGTLGNPFGR</sequence>
<reference evidence="2 3" key="1">
    <citation type="submission" date="2023-06" db="EMBL/GenBank/DDBJ databases">
        <authorList>
            <person name="Oyuntsetseg B."/>
            <person name="Kim S.B."/>
        </authorList>
    </citation>
    <scope>NUCLEOTIDE SEQUENCE [LARGE SCALE GENOMIC DNA]</scope>
    <source>
        <strain evidence="2 3">2-15</strain>
    </source>
</reference>
<evidence type="ECO:0000313" key="3">
    <source>
        <dbReference type="Proteomes" id="UP001236014"/>
    </source>
</evidence>
<feature type="transmembrane region" description="Helical" evidence="1">
    <location>
        <begin position="15"/>
        <end position="39"/>
    </location>
</feature>
<dbReference type="EMBL" id="CP127294">
    <property type="protein sequence ID" value="WIX78054.1"/>
    <property type="molecule type" value="Genomic_DNA"/>
</dbReference>
<feature type="transmembrane region" description="Helical" evidence="1">
    <location>
        <begin position="51"/>
        <end position="79"/>
    </location>
</feature>
<dbReference type="Proteomes" id="UP001236014">
    <property type="component" value="Chromosome"/>
</dbReference>
<dbReference type="AlphaFoldDB" id="A0A9Y2MWK3"/>
<protein>
    <submittedName>
        <fullName evidence="2">Uncharacterized protein</fullName>
    </submittedName>
</protein>
<accession>A0A9Y2MWK3</accession>
<name>A0A9Y2MWK3_9PSEU</name>
<keyword evidence="1" id="KW-1133">Transmembrane helix</keyword>
<dbReference type="RefSeq" id="WP_285968787.1">
    <property type="nucleotide sequence ID" value="NZ_CP127294.1"/>
</dbReference>
<evidence type="ECO:0000313" key="2">
    <source>
        <dbReference type="EMBL" id="WIX78054.1"/>
    </source>
</evidence>
<evidence type="ECO:0000256" key="1">
    <source>
        <dbReference type="SAM" id="Phobius"/>
    </source>
</evidence>
<keyword evidence="1" id="KW-0472">Membrane</keyword>